<reference evidence="4 5" key="1">
    <citation type="submission" date="2015-02" db="EMBL/GenBank/DDBJ databases">
        <title>Draft genome sequence of Kitasatospora griseola MF730-N6, a bafilomycin, terpentecin and satosporin producer.</title>
        <authorList>
            <person name="Arens J.C."/>
            <person name="Haltli B."/>
            <person name="Kerr R.G."/>
        </authorList>
    </citation>
    <scope>NUCLEOTIDE SEQUENCE [LARGE SCALE GENOMIC DNA]</scope>
    <source>
        <strain evidence="4 5">MF730-N6</strain>
    </source>
</reference>
<dbReference type="InterPro" id="IPR003696">
    <property type="entry name" value="Carbtransf_dom"/>
</dbReference>
<comment type="caution">
    <text evidence="4">The sequence shown here is derived from an EMBL/GenBank/DDBJ whole genome shotgun (WGS) entry which is preliminary data.</text>
</comment>
<evidence type="ECO:0000259" key="3">
    <source>
        <dbReference type="Pfam" id="PF16861"/>
    </source>
</evidence>
<dbReference type="Proteomes" id="UP000032066">
    <property type="component" value="Unassembled WGS sequence"/>
</dbReference>
<dbReference type="AlphaFoldDB" id="A0A0D0PSS6"/>
<keyword evidence="5" id="KW-1185">Reference proteome</keyword>
<dbReference type="Gene3D" id="3.90.870.20">
    <property type="entry name" value="Carbamoyltransferase, C-terminal domain"/>
    <property type="match status" value="1"/>
</dbReference>
<dbReference type="Pfam" id="PF16861">
    <property type="entry name" value="Carbam_trans_C"/>
    <property type="match status" value="1"/>
</dbReference>
<evidence type="ECO:0000313" key="4">
    <source>
        <dbReference type="EMBL" id="KIQ63462.1"/>
    </source>
</evidence>
<sequence length="597" mass="65726">MIVIGYNGFTDGAETFGRLYGATGIDRHSILGHDAAAALFVDGELVAAVEEERLNREKKTSDFPVNSVRWCLETAGKSLEDVDFFAFPWAFSPELTADMIGDISGAGLTVEQKFDRLRRFGELYTGLVSKEAILADLRRRTGLDIPADKLVLVPHHLAHLMCGHYLAGGEDTAFLISDGRAERLSSIMGEVRDGRIQVFENTVVGVTHSLALLFGEITRYLGFMPNNDEYKVMGLAGFTGPRSDNPLLKHVVELQENGRYALALANEPSGTRAYYGLLDELYGVREGEREELDFRIRLARDAQEMIEVVTAHQLGALQARTDLRRLVFEGGLALNCVNNTKLLEESGFTDIQVSFGASDPGVAIGAAAFVNGVQRRPRRTPATPYLGPSYDDDAITAALREQAEHVEWTELDPADLARETAKLLSEKTVIGWFQGRTEYGPRALGNRSILANPGFPDIKDIINTRVKHREPFRPFAPVVLEHEAPKVFEMGKKSSSPYMTFVFPVKPEHQEAIPGACHVDGTSRVQTITDESNPLLAELLRTFTELTGVPCLLNTSFNVAGEPIVNSPADAIQCFLGTEIDHLVLGRFLVGKRAPQR</sequence>
<feature type="domain" description="Carbamoyltransferase C-terminal" evidence="3">
    <location>
        <begin position="421"/>
        <end position="592"/>
    </location>
</feature>
<comment type="similarity">
    <text evidence="1">Belongs to the NodU/CmcH family.</text>
</comment>
<dbReference type="Gene3D" id="3.30.420.40">
    <property type="match status" value="2"/>
</dbReference>
<evidence type="ECO:0000259" key="2">
    <source>
        <dbReference type="Pfam" id="PF02543"/>
    </source>
</evidence>
<evidence type="ECO:0000256" key="1">
    <source>
        <dbReference type="ARBA" id="ARBA00006129"/>
    </source>
</evidence>
<dbReference type="Pfam" id="PF02543">
    <property type="entry name" value="Carbam_trans_N"/>
    <property type="match status" value="1"/>
</dbReference>
<dbReference type="InterPro" id="IPR043129">
    <property type="entry name" value="ATPase_NBD"/>
</dbReference>
<dbReference type="RefSeq" id="WP_043915827.1">
    <property type="nucleotide sequence ID" value="NZ_BMRI01000030.1"/>
</dbReference>
<protein>
    <submittedName>
        <fullName evidence="4">Carbamoyltransferase</fullName>
    </submittedName>
</protein>
<name>A0A0D0PSS6_KITGR</name>
<dbReference type="PANTHER" id="PTHR34847">
    <property type="entry name" value="NODULATION PROTEIN U"/>
    <property type="match status" value="1"/>
</dbReference>
<proteinExistence type="inferred from homology"/>
<accession>A0A0D0PSS6</accession>
<dbReference type="InterPro" id="IPR031730">
    <property type="entry name" value="Carbam_trans_C"/>
</dbReference>
<dbReference type="GO" id="GO:0016740">
    <property type="term" value="F:transferase activity"/>
    <property type="evidence" value="ECO:0007669"/>
    <property type="project" value="UniProtKB-KW"/>
</dbReference>
<evidence type="ECO:0000313" key="5">
    <source>
        <dbReference type="Proteomes" id="UP000032066"/>
    </source>
</evidence>
<dbReference type="EMBL" id="JXZB01000004">
    <property type="protein sequence ID" value="KIQ63462.1"/>
    <property type="molecule type" value="Genomic_DNA"/>
</dbReference>
<dbReference type="OrthoDB" id="9780777at2"/>
<gene>
    <name evidence="4" type="ORF">TR51_32965</name>
</gene>
<dbReference type="InterPro" id="IPR051338">
    <property type="entry name" value="NodU/CmcH_Carbamoyltrnsfr"/>
</dbReference>
<organism evidence="4 5">
    <name type="scientific">Kitasatospora griseola</name>
    <name type="common">Streptomyces griseolosporeus</name>
    <dbReference type="NCBI Taxonomy" id="2064"/>
    <lineage>
        <taxon>Bacteria</taxon>
        <taxon>Bacillati</taxon>
        <taxon>Actinomycetota</taxon>
        <taxon>Actinomycetes</taxon>
        <taxon>Kitasatosporales</taxon>
        <taxon>Streptomycetaceae</taxon>
        <taxon>Kitasatospora</taxon>
    </lineage>
</organism>
<keyword evidence="4" id="KW-0808">Transferase</keyword>
<dbReference type="PATRIC" id="fig|2064.6.peg.6975"/>
<feature type="domain" description="Carbamoyltransferase" evidence="2">
    <location>
        <begin position="33"/>
        <end position="367"/>
    </location>
</feature>
<dbReference type="STRING" id="2064.TR51_32965"/>
<dbReference type="PANTHER" id="PTHR34847:SF1">
    <property type="entry name" value="NODULATION PROTEIN U"/>
    <property type="match status" value="1"/>
</dbReference>
<dbReference type="SUPFAM" id="SSF53067">
    <property type="entry name" value="Actin-like ATPase domain"/>
    <property type="match status" value="1"/>
</dbReference>
<dbReference type="InterPro" id="IPR038152">
    <property type="entry name" value="Carbam_trans_C_sf"/>
</dbReference>